<dbReference type="GO" id="GO:0043190">
    <property type="term" value="C:ATP-binding cassette (ABC) transporter complex"/>
    <property type="evidence" value="ECO:0007669"/>
    <property type="project" value="InterPro"/>
</dbReference>
<dbReference type="NCBIfam" id="TIGR00975">
    <property type="entry name" value="3a0107s03"/>
    <property type="match status" value="1"/>
</dbReference>
<dbReference type="Gene3D" id="3.40.190.10">
    <property type="entry name" value="Periplasmic binding protein-like II"/>
    <property type="match status" value="2"/>
</dbReference>
<dbReference type="PANTHER" id="PTHR42996:SF1">
    <property type="entry name" value="PHOSPHATE-BINDING PROTEIN PSTS"/>
    <property type="match status" value="1"/>
</dbReference>
<sequence>MKIDLNQLIGETSKQERRANYITKATDRSRYMLIPIALTIGMSMSACTPTSPDVATPPTGGTSTPAPAAGGGSSSALSGAGASFPAPLYQRWFNDYNKANPGTQISYQSVGSGAGVEQFLAGTVDFGATDAPLKAEERAKFKTKYGAEPIQIPMTGGSVVFAYNIEGVKDLKLSRAAYCGIAAGKITKWNDPAIAKTNAGAKLPDQAIQFVHRSDGSGTTFQFTTHLKAACPGVWTAGANKSVSWPAGTGAKGNEGVAAQVKQTPNSIGYVEYSYGKETALTMAAIENKSGQIIVPSPEAGAEAFVGQTVPADLALTVPDSANPKAYPISGLTWLLLYPQPKDAAKQTALKSTIEWALTTGKAAAIELGYIPLEADLVTKVKAELNKAK</sequence>
<dbReference type="InterPro" id="IPR005673">
    <property type="entry name" value="ABC_phos-bd_PstS"/>
</dbReference>
<feature type="compositionally biased region" description="Low complexity" evidence="5">
    <location>
        <begin position="56"/>
        <end position="74"/>
    </location>
</feature>
<keyword evidence="8" id="KW-1185">Reference proteome</keyword>
<dbReference type="eggNOG" id="COG0226">
    <property type="taxonomic scope" value="Bacteria"/>
</dbReference>
<dbReference type="CDD" id="cd13565">
    <property type="entry name" value="PBP2_PstS"/>
    <property type="match status" value="1"/>
</dbReference>
<dbReference type="HOGENOM" id="CLU_034528_1_1_3"/>
<dbReference type="STRING" id="1173020.Cha6605_3078"/>
<dbReference type="PIRSF" id="PIRSF002756">
    <property type="entry name" value="PstS"/>
    <property type="match status" value="1"/>
</dbReference>
<dbReference type="PANTHER" id="PTHR42996">
    <property type="entry name" value="PHOSPHATE-BINDING PROTEIN PSTS"/>
    <property type="match status" value="1"/>
</dbReference>
<feature type="region of interest" description="Disordered" evidence="5">
    <location>
        <begin position="49"/>
        <end position="74"/>
    </location>
</feature>
<dbReference type="InterPro" id="IPR050962">
    <property type="entry name" value="Phosphate-bind_PstS"/>
</dbReference>
<feature type="domain" description="PBP" evidence="6">
    <location>
        <begin position="68"/>
        <end position="347"/>
    </location>
</feature>
<evidence type="ECO:0000256" key="5">
    <source>
        <dbReference type="SAM" id="MobiDB-lite"/>
    </source>
</evidence>
<evidence type="ECO:0000256" key="4">
    <source>
        <dbReference type="PIRNR" id="PIRNR002756"/>
    </source>
</evidence>
<organism evidence="7 8">
    <name type="scientific">Chamaesiphon minutus (strain ATCC 27169 / PCC 6605)</name>
    <dbReference type="NCBI Taxonomy" id="1173020"/>
    <lineage>
        <taxon>Bacteria</taxon>
        <taxon>Bacillati</taxon>
        <taxon>Cyanobacteriota</taxon>
        <taxon>Cyanophyceae</taxon>
        <taxon>Gomontiellales</taxon>
        <taxon>Chamaesiphonaceae</taxon>
        <taxon>Chamaesiphon</taxon>
    </lineage>
</organism>
<dbReference type="Pfam" id="PF12849">
    <property type="entry name" value="PBP_like_2"/>
    <property type="match status" value="1"/>
</dbReference>
<dbReference type="PATRIC" id="fig|1173020.3.peg.3521"/>
<dbReference type="Proteomes" id="UP000010366">
    <property type="component" value="Chromosome"/>
</dbReference>
<accession>K9UI11</accession>
<dbReference type="InterPro" id="IPR024370">
    <property type="entry name" value="PBP_domain"/>
</dbReference>
<dbReference type="GO" id="GO:0035435">
    <property type="term" value="P:phosphate ion transmembrane transport"/>
    <property type="evidence" value="ECO:0007669"/>
    <property type="project" value="InterPro"/>
</dbReference>
<reference evidence="7 8" key="1">
    <citation type="submission" date="2012-05" db="EMBL/GenBank/DDBJ databases">
        <title>Finished chromosome of genome of Chamaesiphon sp. PCC 6605.</title>
        <authorList>
            <consortium name="US DOE Joint Genome Institute"/>
            <person name="Gugger M."/>
            <person name="Coursin T."/>
            <person name="Rippka R."/>
            <person name="Tandeau De Marsac N."/>
            <person name="Huntemann M."/>
            <person name="Wei C.-L."/>
            <person name="Han J."/>
            <person name="Detter J.C."/>
            <person name="Han C."/>
            <person name="Tapia R."/>
            <person name="Chen A."/>
            <person name="Kyrpides N."/>
            <person name="Mavromatis K."/>
            <person name="Markowitz V."/>
            <person name="Szeto E."/>
            <person name="Ivanova N."/>
            <person name="Pagani I."/>
            <person name="Pati A."/>
            <person name="Goodwin L."/>
            <person name="Nordberg H.P."/>
            <person name="Cantor M.N."/>
            <person name="Hua S.X."/>
            <person name="Woyke T."/>
            <person name="Kerfeld C.A."/>
        </authorList>
    </citation>
    <scope>NUCLEOTIDE SEQUENCE [LARGE SCALE GENOMIC DNA]</scope>
    <source>
        <strain evidence="8">ATCC 27169 / PCC 6605</strain>
    </source>
</reference>
<dbReference type="SUPFAM" id="SSF53850">
    <property type="entry name" value="Periplasmic binding protein-like II"/>
    <property type="match status" value="1"/>
</dbReference>
<evidence type="ECO:0000259" key="6">
    <source>
        <dbReference type="Pfam" id="PF12849"/>
    </source>
</evidence>
<evidence type="ECO:0000256" key="2">
    <source>
        <dbReference type="ARBA" id="ARBA00022448"/>
    </source>
</evidence>
<evidence type="ECO:0000256" key="3">
    <source>
        <dbReference type="ARBA" id="ARBA00022592"/>
    </source>
</evidence>
<comment type="similarity">
    <text evidence="1 4">Belongs to the PstS family.</text>
</comment>
<evidence type="ECO:0000313" key="8">
    <source>
        <dbReference type="Proteomes" id="UP000010366"/>
    </source>
</evidence>
<name>K9UI11_CHAP6</name>
<dbReference type="AlphaFoldDB" id="K9UI11"/>
<proteinExistence type="inferred from homology"/>
<gene>
    <name evidence="7" type="ORF">Cha6605_3078</name>
</gene>
<keyword evidence="3 4" id="KW-0592">Phosphate transport</keyword>
<dbReference type="RefSeq" id="WP_015160243.1">
    <property type="nucleotide sequence ID" value="NC_019697.1"/>
</dbReference>
<evidence type="ECO:0000256" key="1">
    <source>
        <dbReference type="ARBA" id="ARBA00008725"/>
    </source>
</evidence>
<protein>
    <recommendedName>
        <fullName evidence="4">Phosphate-binding protein</fullName>
    </recommendedName>
</protein>
<keyword evidence="2 4" id="KW-0813">Transport</keyword>
<dbReference type="KEGG" id="cmp:Cha6605_3078"/>
<evidence type="ECO:0000313" key="7">
    <source>
        <dbReference type="EMBL" id="AFY94101.1"/>
    </source>
</evidence>
<dbReference type="GO" id="GO:0042301">
    <property type="term" value="F:phosphate ion binding"/>
    <property type="evidence" value="ECO:0007669"/>
    <property type="project" value="InterPro"/>
</dbReference>
<dbReference type="EMBL" id="CP003600">
    <property type="protein sequence ID" value="AFY94101.1"/>
    <property type="molecule type" value="Genomic_DNA"/>
</dbReference>